<proteinExistence type="predicted"/>
<dbReference type="InterPro" id="IPR003439">
    <property type="entry name" value="ABC_transporter-like_ATP-bd"/>
</dbReference>
<dbReference type="GO" id="GO:0016887">
    <property type="term" value="F:ATP hydrolysis activity"/>
    <property type="evidence" value="ECO:0007669"/>
    <property type="project" value="InterPro"/>
</dbReference>
<feature type="domain" description="ABC transporter" evidence="6">
    <location>
        <begin position="57"/>
        <end position="145"/>
    </location>
</feature>
<evidence type="ECO:0000256" key="3">
    <source>
        <dbReference type="ARBA" id="ARBA00022692"/>
    </source>
</evidence>
<dbReference type="Proteomes" id="UP001146120">
    <property type="component" value="Unassembled WGS sequence"/>
</dbReference>
<keyword evidence="4" id="KW-1133">Transmembrane helix</keyword>
<feature type="non-terminal residue" evidence="7">
    <location>
        <position position="152"/>
    </location>
</feature>
<dbReference type="GO" id="GO:0016020">
    <property type="term" value="C:membrane"/>
    <property type="evidence" value="ECO:0007669"/>
    <property type="project" value="UniProtKB-SubCell"/>
</dbReference>
<keyword evidence="5" id="KW-0472">Membrane</keyword>
<dbReference type="GO" id="GO:0042626">
    <property type="term" value="F:ATPase-coupled transmembrane transporter activity"/>
    <property type="evidence" value="ECO:0007669"/>
    <property type="project" value="TreeGrafter"/>
</dbReference>
<evidence type="ECO:0000313" key="7">
    <source>
        <dbReference type="EMBL" id="DBA00320.1"/>
    </source>
</evidence>
<accession>A0AAV2Z6P5</accession>
<dbReference type="GO" id="GO:0005524">
    <property type="term" value="F:ATP binding"/>
    <property type="evidence" value="ECO:0007669"/>
    <property type="project" value="InterPro"/>
</dbReference>
<reference evidence="7" key="1">
    <citation type="submission" date="2022-11" db="EMBL/GenBank/DDBJ databases">
        <authorList>
            <person name="Morgan W.R."/>
            <person name="Tartar A."/>
        </authorList>
    </citation>
    <scope>NUCLEOTIDE SEQUENCE</scope>
    <source>
        <strain evidence="7">ARSEF 373</strain>
    </source>
</reference>
<evidence type="ECO:0000256" key="4">
    <source>
        <dbReference type="ARBA" id="ARBA00022989"/>
    </source>
</evidence>
<dbReference type="InterPro" id="IPR050352">
    <property type="entry name" value="ABCG_transporters"/>
</dbReference>
<dbReference type="PANTHER" id="PTHR48041:SF139">
    <property type="entry name" value="PROTEIN SCARLET"/>
    <property type="match status" value="1"/>
</dbReference>
<name>A0AAV2Z6P5_9STRA</name>
<keyword evidence="3" id="KW-0812">Transmembrane</keyword>
<organism evidence="7 8">
    <name type="scientific">Lagenidium giganteum</name>
    <dbReference type="NCBI Taxonomy" id="4803"/>
    <lineage>
        <taxon>Eukaryota</taxon>
        <taxon>Sar</taxon>
        <taxon>Stramenopiles</taxon>
        <taxon>Oomycota</taxon>
        <taxon>Peronosporomycetes</taxon>
        <taxon>Pythiales</taxon>
        <taxon>Pythiaceae</taxon>
    </lineage>
</organism>
<gene>
    <name evidence="7" type="ORF">N0F65_001515</name>
</gene>
<reference evidence="7" key="2">
    <citation type="journal article" date="2023" name="Microbiol Resour">
        <title>Decontamination and Annotation of the Draft Genome Sequence of the Oomycete Lagenidium giganteum ARSEF 373.</title>
        <authorList>
            <person name="Morgan W.R."/>
            <person name="Tartar A."/>
        </authorList>
    </citation>
    <scope>NUCLEOTIDE SEQUENCE</scope>
    <source>
        <strain evidence="7">ARSEF 373</strain>
    </source>
</reference>
<evidence type="ECO:0000256" key="2">
    <source>
        <dbReference type="ARBA" id="ARBA00022448"/>
    </source>
</evidence>
<sequence length="152" mass="17138">MHAQIARRMGDHFVDIETPNIVKSKAIPKLTIEWRNLHLKAKFKNPRTRKVEEKTILSDVSGEARPGEFVVLMGPSGAGKSSLLDCISGRNPAVQGSITVNGEPWTKAVKRLASYVMQDDLFYETITVHEHLVFQARLRMGKTLSREQQAQR</sequence>
<dbReference type="Pfam" id="PF00005">
    <property type="entry name" value="ABC_tran"/>
    <property type="match status" value="1"/>
</dbReference>
<evidence type="ECO:0000259" key="6">
    <source>
        <dbReference type="Pfam" id="PF00005"/>
    </source>
</evidence>
<dbReference type="InterPro" id="IPR027417">
    <property type="entry name" value="P-loop_NTPase"/>
</dbReference>
<dbReference type="AlphaFoldDB" id="A0AAV2Z6P5"/>
<dbReference type="PANTHER" id="PTHR48041">
    <property type="entry name" value="ABC TRANSPORTER G FAMILY MEMBER 28"/>
    <property type="match status" value="1"/>
</dbReference>
<evidence type="ECO:0000256" key="5">
    <source>
        <dbReference type="ARBA" id="ARBA00023136"/>
    </source>
</evidence>
<evidence type="ECO:0000256" key="1">
    <source>
        <dbReference type="ARBA" id="ARBA00004141"/>
    </source>
</evidence>
<keyword evidence="2" id="KW-0813">Transport</keyword>
<comment type="subcellular location">
    <subcellularLocation>
        <location evidence="1">Membrane</location>
        <topology evidence="1">Multi-pass membrane protein</topology>
    </subcellularLocation>
</comment>
<keyword evidence="8" id="KW-1185">Reference proteome</keyword>
<dbReference type="Gene3D" id="3.40.50.300">
    <property type="entry name" value="P-loop containing nucleotide triphosphate hydrolases"/>
    <property type="match status" value="1"/>
</dbReference>
<dbReference type="EMBL" id="DAKRPA010000066">
    <property type="protein sequence ID" value="DBA00320.1"/>
    <property type="molecule type" value="Genomic_DNA"/>
</dbReference>
<dbReference type="SUPFAM" id="SSF52540">
    <property type="entry name" value="P-loop containing nucleoside triphosphate hydrolases"/>
    <property type="match status" value="1"/>
</dbReference>
<evidence type="ECO:0000313" key="8">
    <source>
        <dbReference type="Proteomes" id="UP001146120"/>
    </source>
</evidence>
<protein>
    <recommendedName>
        <fullName evidence="6">ABC transporter domain-containing protein</fullName>
    </recommendedName>
</protein>
<comment type="caution">
    <text evidence="7">The sequence shown here is derived from an EMBL/GenBank/DDBJ whole genome shotgun (WGS) entry which is preliminary data.</text>
</comment>